<dbReference type="Pfam" id="PF00583">
    <property type="entry name" value="Acetyltransf_1"/>
    <property type="match status" value="1"/>
</dbReference>
<proteinExistence type="predicted"/>
<dbReference type="Gene3D" id="3.40.630.30">
    <property type="match status" value="1"/>
</dbReference>
<keyword evidence="2" id="KW-0808">Transferase</keyword>
<accession>A0A6J4LYD1</accession>
<evidence type="ECO:0000259" key="1">
    <source>
        <dbReference type="PROSITE" id="PS51186"/>
    </source>
</evidence>
<name>A0A6J4LYD1_9ACTN</name>
<evidence type="ECO:0000313" key="2">
    <source>
        <dbReference type="EMBL" id="CAA9341465.1"/>
    </source>
</evidence>
<dbReference type="EMBL" id="CADCUF010000201">
    <property type="protein sequence ID" value="CAA9341465.1"/>
    <property type="molecule type" value="Genomic_DNA"/>
</dbReference>
<sequence>MPGPDAALLQRIERYYDEAPRASATTEEVGPFTLFLQSDPRGWPYYARPRSGADGDVTVEDVRRVRQRQRALTVPEQLEWVGELVPGLAQAARDSGMVVHEHPLMVLSRPVPAALVDGVEVRRVGAEDPTLGAVQSAVGAGFEESDEVGSADAPYVRDRVASGSMRLLGAYEGSGGGTAEPVGGGSHQPRGAVTELTGIAVVPRARGRGVGAAITAALVEDARALGVGTVFLSAGTPRVAGVYARVGFVRVGTACIADMGS</sequence>
<dbReference type="PROSITE" id="PS51186">
    <property type="entry name" value="GNAT"/>
    <property type="match status" value="1"/>
</dbReference>
<dbReference type="InterPro" id="IPR016181">
    <property type="entry name" value="Acyl_CoA_acyltransferase"/>
</dbReference>
<dbReference type="InterPro" id="IPR000182">
    <property type="entry name" value="GNAT_dom"/>
</dbReference>
<dbReference type="CDD" id="cd04301">
    <property type="entry name" value="NAT_SF"/>
    <property type="match status" value="1"/>
</dbReference>
<protein>
    <submittedName>
        <fullName evidence="2">Acetyltransferase</fullName>
    </submittedName>
</protein>
<feature type="domain" description="N-acetyltransferase" evidence="1">
    <location>
        <begin position="119"/>
        <end position="261"/>
    </location>
</feature>
<gene>
    <name evidence="2" type="ORF">AVDCRST_MAG24-1313</name>
</gene>
<organism evidence="2">
    <name type="scientific">uncultured Nocardioidaceae bacterium</name>
    <dbReference type="NCBI Taxonomy" id="253824"/>
    <lineage>
        <taxon>Bacteria</taxon>
        <taxon>Bacillati</taxon>
        <taxon>Actinomycetota</taxon>
        <taxon>Actinomycetes</taxon>
        <taxon>Propionibacteriales</taxon>
        <taxon>Nocardioidaceae</taxon>
        <taxon>environmental samples</taxon>
    </lineage>
</organism>
<dbReference type="SUPFAM" id="SSF55729">
    <property type="entry name" value="Acyl-CoA N-acyltransferases (Nat)"/>
    <property type="match status" value="1"/>
</dbReference>
<reference evidence="2" key="1">
    <citation type="submission" date="2020-02" db="EMBL/GenBank/DDBJ databases">
        <authorList>
            <person name="Meier V. D."/>
        </authorList>
    </citation>
    <scope>NUCLEOTIDE SEQUENCE</scope>
    <source>
        <strain evidence="2">AVDCRST_MAG24</strain>
    </source>
</reference>
<dbReference type="GO" id="GO:0016747">
    <property type="term" value="F:acyltransferase activity, transferring groups other than amino-acyl groups"/>
    <property type="evidence" value="ECO:0007669"/>
    <property type="project" value="InterPro"/>
</dbReference>
<dbReference type="AlphaFoldDB" id="A0A6J4LYD1"/>